<sequence>MEFFIDKIKLKGPNNKIDKISRFGVHGPDLNAPNKLNIAIAELNIPYNIKDLKAFFFSRPIK</sequence>
<evidence type="ECO:0000313" key="2">
    <source>
        <dbReference type="Proteomes" id="UP000292884"/>
    </source>
</evidence>
<organism evidence="1 2">
    <name type="scientific">Pedobacter frigiditerrae</name>
    <dbReference type="NCBI Taxonomy" id="2530452"/>
    <lineage>
        <taxon>Bacteria</taxon>
        <taxon>Pseudomonadati</taxon>
        <taxon>Bacteroidota</taxon>
        <taxon>Sphingobacteriia</taxon>
        <taxon>Sphingobacteriales</taxon>
        <taxon>Sphingobacteriaceae</taxon>
        <taxon>Pedobacter</taxon>
    </lineage>
</organism>
<dbReference type="Proteomes" id="UP000292884">
    <property type="component" value="Unassembled WGS sequence"/>
</dbReference>
<comment type="caution">
    <text evidence="1">The sequence shown here is derived from an EMBL/GenBank/DDBJ whole genome shotgun (WGS) entry which is preliminary data.</text>
</comment>
<keyword evidence="2" id="KW-1185">Reference proteome</keyword>
<dbReference type="EMBL" id="SJSK01000004">
    <property type="protein sequence ID" value="TCC89514.1"/>
    <property type="molecule type" value="Genomic_DNA"/>
</dbReference>
<protein>
    <submittedName>
        <fullName evidence="1">Uncharacterized protein</fullName>
    </submittedName>
</protein>
<proteinExistence type="predicted"/>
<reference evidence="1 2" key="1">
    <citation type="submission" date="2019-02" db="EMBL/GenBank/DDBJ databases">
        <title>Pedobacter sp. RP-1-13 sp. nov., isolated from Arctic soil.</title>
        <authorList>
            <person name="Dahal R.H."/>
        </authorList>
    </citation>
    <scope>NUCLEOTIDE SEQUENCE [LARGE SCALE GENOMIC DNA]</scope>
    <source>
        <strain evidence="1 2">RP-1-13</strain>
    </source>
</reference>
<dbReference type="RefSeq" id="WP_131554501.1">
    <property type="nucleotide sequence ID" value="NZ_SJSK01000004.1"/>
</dbReference>
<gene>
    <name evidence="1" type="ORF">EZ428_17640</name>
</gene>
<accession>A0A4R0MUE5</accession>
<evidence type="ECO:0000313" key="1">
    <source>
        <dbReference type="EMBL" id="TCC89514.1"/>
    </source>
</evidence>
<dbReference type="AlphaFoldDB" id="A0A4R0MUE5"/>
<name>A0A4R0MUE5_9SPHI</name>